<feature type="region of interest" description="Disordered" evidence="4">
    <location>
        <begin position="1"/>
        <end position="22"/>
    </location>
</feature>
<dbReference type="EMBL" id="CAKOGP040001112">
    <property type="protein sequence ID" value="CAJ1942648.1"/>
    <property type="molecule type" value="Genomic_DNA"/>
</dbReference>
<comment type="caution">
    <text evidence="5">The sequence shown here is derived from an EMBL/GenBank/DDBJ whole genome shotgun (WGS) entry which is preliminary data.</text>
</comment>
<keyword evidence="6" id="KW-1185">Reference proteome</keyword>
<dbReference type="SUPFAM" id="SSF48403">
    <property type="entry name" value="Ankyrin repeat"/>
    <property type="match status" value="1"/>
</dbReference>
<dbReference type="AlphaFoldDB" id="A0AAD2FJ21"/>
<dbReference type="PANTHER" id="PTHR24161">
    <property type="entry name" value="ANK_REP_REGION DOMAIN-CONTAINING PROTEIN-RELATED"/>
    <property type="match status" value="1"/>
</dbReference>
<dbReference type="SMART" id="SM00248">
    <property type="entry name" value="ANK"/>
    <property type="match status" value="2"/>
</dbReference>
<feature type="compositionally biased region" description="Polar residues" evidence="4">
    <location>
        <begin position="9"/>
        <end position="22"/>
    </location>
</feature>
<evidence type="ECO:0000256" key="4">
    <source>
        <dbReference type="SAM" id="MobiDB-lite"/>
    </source>
</evidence>
<keyword evidence="2 3" id="KW-0040">ANK repeat</keyword>
<dbReference type="Gene3D" id="1.25.40.20">
    <property type="entry name" value="Ankyrin repeat-containing domain"/>
    <property type="match status" value="1"/>
</dbReference>
<evidence type="ECO:0000313" key="6">
    <source>
        <dbReference type="Proteomes" id="UP001295423"/>
    </source>
</evidence>
<dbReference type="InterPro" id="IPR036770">
    <property type="entry name" value="Ankyrin_rpt-contain_sf"/>
</dbReference>
<evidence type="ECO:0000313" key="5">
    <source>
        <dbReference type="EMBL" id="CAJ1942648.1"/>
    </source>
</evidence>
<dbReference type="Proteomes" id="UP001295423">
    <property type="component" value="Unassembled WGS sequence"/>
</dbReference>
<proteinExistence type="predicted"/>
<dbReference type="PROSITE" id="PS50088">
    <property type="entry name" value="ANK_REPEAT"/>
    <property type="match status" value="1"/>
</dbReference>
<evidence type="ECO:0000256" key="2">
    <source>
        <dbReference type="ARBA" id="ARBA00023043"/>
    </source>
</evidence>
<feature type="repeat" description="ANK" evidence="3">
    <location>
        <begin position="53"/>
        <end position="85"/>
    </location>
</feature>
<dbReference type="PANTHER" id="PTHR24161:SF85">
    <property type="entry name" value="PALMITOYLTRANSFERASE HIP14"/>
    <property type="match status" value="1"/>
</dbReference>
<protein>
    <submittedName>
        <fullName evidence="5">Uncharacterized protein</fullName>
    </submittedName>
</protein>
<evidence type="ECO:0000256" key="3">
    <source>
        <dbReference type="PROSITE-ProRule" id="PRU00023"/>
    </source>
</evidence>
<keyword evidence="1" id="KW-0677">Repeat</keyword>
<organism evidence="5 6">
    <name type="scientific">Cylindrotheca closterium</name>
    <dbReference type="NCBI Taxonomy" id="2856"/>
    <lineage>
        <taxon>Eukaryota</taxon>
        <taxon>Sar</taxon>
        <taxon>Stramenopiles</taxon>
        <taxon>Ochrophyta</taxon>
        <taxon>Bacillariophyta</taxon>
        <taxon>Bacillariophyceae</taxon>
        <taxon>Bacillariophycidae</taxon>
        <taxon>Bacillariales</taxon>
        <taxon>Bacillariaceae</taxon>
        <taxon>Cylindrotheca</taxon>
    </lineage>
</organism>
<dbReference type="Pfam" id="PF12796">
    <property type="entry name" value="Ank_2"/>
    <property type="match status" value="1"/>
</dbReference>
<dbReference type="PROSITE" id="PS50297">
    <property type="entry name" value="ANK_REP_REGION"/>
    <property type="match status" value="1"/>
</dbReference>
<accession>A0AAD2FJ21</accession>
<evidence type="ECO:0000256" key="1">
    <source>
        <dbReference type="ARBA" id="ARBA00022737"/>
    </source>
</evidence>
<gene>
    <name evidence="5" type="ORF">CYCCA115_LOCUS8052</name>
</gene>
<dbReference type="InterPro" id="IPR002110">
    <property type="entry name" value="Ankyrin_rpt"/>
</dbReference>
<name>A0AAD2FJ21_9STRA</name>
<reference evidence="5" key="1">
    <citation type="submission" date="2023-08" db="EMBL/GenBank/DDBJ databases">
        <authorList>
            <person name="Audoor S."/>
            <person name="Bilcke G."/>
        </authorList>
    </citation>
    <scope>NUCLEOTIDE SEQUENCE</scope>
</reference>
<sequence>MATFGLGQPIQTLPPNSEIDSSTPWMAASEGNLPLLQHCIQTMGLNVNAADENGYTLLHAASSYNQMGIMQFLLSQNVNVHAVDSDGDSALHHAGTAQTTQFLIQVARTNPSLQNAEGKTALQVKMDEVNEMMQDEDIEDDDQDLEKAKEIVTYLSNL</sequence>